<dbReference type="SMART" id="SM00829">
    <property type="entry name" value="PKS_ER"/>
    <property type="match status" value="1"/>
</dbReference>
<dbReference type="InterPro" id="IPR013154">
    <property type="entry name" value="ADH-like_N"/>
</dbReference>
<dbReference type="GO" id="GO:0016491">
    <property type="term" value="F:oxidoreductase activity"/>
    <property type="evidence" value="ECO:0007669"/>
    <property type="project" value="InterPro"/>
</dbReference>
<sequence>MRAAVINEYGTSQELHVTDVPKPEIDTHDVLIHVHAAGINPMDTKARDGGMKLVLSNDFPKTLGGECAGVVMEVGLMITDLQVGDRVIASLGPEGGGYADYVVAKRKSVVRIPDEVSFVQASAVPVAALTALQALRDKGHLRPGDQVLINGASGGVGTFAVQIARLLSGQVTAVCGADNAVLALQLGADHVIDHDTVDFTKQSERYNIIFDAVGKSNYDECKNVLTEDGIYVTTLPSPKQILDQVVTIFQSQKAESLLVSFKQEDAIWLLKQMAEGKLQTVVDRTYPLDELAQAHDYSESGNVKGKLILKLIDD</sequence>
<dbReference type="Gene3D" id="3.40.50.720">
    <property type="entry name" value="NAD(P)-binding Rossmann-like Domain"/>
    <property type="match status" value="1"/>
</dbReference>
<dbReference type="Pfam" id="PF13602">
    <property type="entry name" value="ADH_zinc_N_2"/>
    <property type="match status" value="1"/>
</dbReference>
<dbReference type="Gene3D" id="3.90.180.10">
    <property type="entry name" value="Medium-chain alcohol dehydrogenases, catalytic domain"/>
    <property type="match status" value="1"/>
</dbReference>
<comment type="caution">
    <text evidence="2">The sequence shown here is derived from an EMBL/GenBank/DDBJ whole genome shotgun (WGS) entry which is preliminary data.</text>
</comment>
<proteinExistence type="predicted"/>
<dbReference type="EMBL" id="JACXAA010000010">
    <property type="protein sequence ID" value="MBD2756069.1"/>
    <property type="molecule type" value="Genomic_DNA"/>
</dbReference>
<dbReference type="PANTHER" id="PTHR44013">
    <property type="entry name" value="ZINC-TYPE ALCOHOL DEHYDROGENASE-LIKE PROTEIN C16A3.02C"/>
    <property type="match status" value="1"/>
</dbReference>
<dbReference type="SUPFAM" id="SSF50129">
    <property type="entry name" value="GroES-like"/>
    <property type="match status" value="1"/>
</dbReference>
<accession>A0A927GFQ7</accession>
<dbReference type="Pfam" id="PF08240">
    <property type="entry name" value="ADH_N"/>
    <property type="match status" value="1"/>
</dbReference>
<dbReference type="InterPro" id="IPR011032">
    <property type="entry name" value="GroES-like_sf"/>
</dbReference>
<evidence type="ECO:0000259" key="1">
    <source>
        <dbReference type="SMART" id="SM00829"/>
    </source>
</evidence>
<dbReference type="InterPro" id="IPR020843">
    <property type="entry name" value="ER"/>
</dbReference>
<dbReference type="InterPro" id="IPR052733">
    <property type="entry name" value="Chloroplast_QOR"/>
</dbReference>
<name>A0A927GFQ7_9BACT</name>
<organism evidence="2 3">
    <name type="scientific">Spirosoma validum</name>
    <dbReference type="NCBI Taxonomy" id="2771355"/>
    <lineage>
        <taxon>Bacteria</taxon>
        <taxon>Pseudomonadati</taxon>
        <taxon>Bacteroidota</taxon>
        <taxon>Cytophagia</taxon>
        <taxon>Cytophagales</taxon>
        <taxon>Cytophagaceae</taxon>
        <taxon>Spirosoma</taxon>
    </lineage>
</organism>
<dbReference type="PROSITE" id="PS01162">
    <property type="entry name" value="QOR_ZETA_CRYSTAL"/>
    <property type="match status" value="1"/>
</dbReference>
<dbReference type="Proteomes" id="UP000653797">
    <property type="component" value="Unassembled WGS sequence"/>
</dbReference>
<dbReference type="AlphaFoldDB" id="A0A927GFQ7"/>
<evidence type="ECO:0000313" key="2">
    <source>
        <dbReference type="EMBL" id="MBD2756069.1"/>
    </source>
</evidence>
<dbReference type="InterPro" id="IPR002364">
    <property type="entry name" value="Quin_OxRdtase/zeta-crystal_CS"/>
</dbReference>
<feature type="domain" description="Enoyl reductase (ER)" evidence="1">
    <location>
        <begin position="10"/>
        <end position="309"/>
    </location>
</feature>
<dbReference type="RefSeq" id="WP_191041684.1">
    <property type="nucleotide sequence ID" value="NZ_JACXAA010000010.1"/>
</dbReference>
<protein>
    <submittedName>
        <fullName evidence="2">NAD(P)-dependent alcohol dehydrogenase</fullName>
    </submittedName>
</protein>
<dbReference type="GO" id="GO:0008270">
    <property type="term" value="F:zinc ion binding"/>
    <property type="evidence" value="ECO:0007669"/>
    <property type="project" value="InterPro"/>
</dbReference>
<dbReference type="InterPro" id="IPR036291">
    <property type="entry name" value="NAD(P)-bd_dom_sf"/>
</dbReference>
<dbReference type="CDD" id="cd08267">
    <property type="entry name" value="MDR1"/>
    <property type="match status" value="1"/>
</dbReference>
<keyword evidence="3" id="KW-1185">Reference proteome</keyword>
<reference evidence="2" key="1">
    <citation type="submission" date="2020-09" db="EMBL/GenBank/DDBJ databases">
        <authorList>
            <person name="Kim M.K."/>
        </authorList>
    </citation>
    <scope>NUCLEOTIDE SEQUENCE</scope>
    <source>
        <strain evidence="2">BT704</strain>
    </source>
</reference>
<evidence type="ECO:0000313" key="3">
    <source>
        <dbReference type="Proteomes" id="UP000653797"/>
    </source>
</evidence>
<dbReference type="SUPFAM" id="SSF51735">
    <property type="entry name" value="NAD(P)-binding Rossmann-fold domains"/>
    <property type="match status" value="1"/>
</dbReference>
<gene>
    <name evidence="2" type="ORF">IC230_24440</name>
</gene>
<dbReference type="PANTHER" id="PTHR44013:SF1">
    <property type="entry name" value="ZINC-TYPE ALCOHOL DEHYDROGENASE-LIKE PROTEIN C16A3.02C"/>
    <property type="match status" value="1"/>
</dbReference>